<evidence type="ECO:0000256" key="25">
    <source>
        <dbReference type="SAM" id="MobiDB-lite"/>
    </source>
</evidence>
<comment type="function">
    <text evidence="2">Probable substrate-specific adapter of an E3 ubiquitin-protein ligase complex which mediates the ubiquitination and subsequent proteasomal degradation of target proteins.</text>
</comment>
<dbReference type="InterPro" id="IPR028889">
    <property type="entry name" value="USP"/>
</dbReference>
<evidence type="ECO:0000313" key="28">
    <source>
        <dbReference type="EMBL" id="ERE80591.1"/>
    </source>
</evidence>
<dbReference type="InterPro" id="IPR011333">
    <property type="entry name" value="SKP1/BTB/POZ_sf"/>
</dbReference>
<dbReference type="PROSITE" id="PS50097">
    <property type="entry name" value="BTB"/>
    <property type="match status" value="1"/>
</dbReference>
<evidence type="ECO:0000256" key="15">
    <source>
        <dbReference type="ARBA" id="ARBA00022786"/>
    </source>
</evidence>
<dbReference type="InterPro" id="IPR018200">
    <property type="entry name" value="USP_CS"/>
</dbReference>
<dbReference type="InterPro" id="IPR038765">
    <property type="entry name" value="Papain-like_cys_pep_sf"/>
</dbReference>
<evidence type="ECO:0000256" key="16">
    <source>
        <dbReference type="ARBA" id="ARBA00022801"/>
    </source>
</evidence>
<dbReference type="Pfam" id="PF07145">
    <property type="entry name" value="PAM2"/>
    <property type="match status" value="1"/>
</dbReference>
<keyword evidence="18" id="KW-0072">Autophagy</keyword>
<feature type="compositionally biased region" description="Acidic residues" evidence="25">
    <location>
        <begin position="1228"/>
        <end position="1244"/>
    </location>
</feature>
<dbReference type="InterPro" id="IPR011705">
    <property type="entry name" value="BACK"/>
</dbReference>
<feature type="domain" description="USP" evidence="27">
    <location>
        <begin position="1078"/>
        <end position="1458"/>
    </location>
</feature>
<dbReference type="GO" id="GO:0005737">
    <property type="term" value="C:cytoplasm"/>
    <property type="evidence" value="ECO:0007669"/>
    <property type="project" value="UniProtKB-SubCell"/>
</dbReference>
<keyword evidence="14" id="KW-0227">DNA damage</keyword>
<dbReference type="Pfam" id="PF00443">
    <property type="entry name" value="UCH"/>
    <property type="match status" value="1"/>
</dbReference>
<evidence type="ECO:0000256" key="22">
    <source>
        <dbReference type="ARBA" id="ARBA00029887"/>
    </source>
</evidence>
<dbReference type="SUPFAM" id="SSF54001">
    <property type="entry name" value="Cysteine proteinases"/>
    <property type="match status" value="1"/>
</dbReference>
<evidence type="ECO:0000256" key="18">
    <source>
        <dbReference type="ARBA" id="ARBA00023006"/>
    </source>
</evidence>
<accession>A0A061IES5</accession>
<proteinExistence type="inferred from homology"/>
<evidence type="ECO:0000256" key="21">
    <source>
        <dbReference type="ARBA" id="ARBA00029884"/>
    </source>
</evidence>
<dbReference type="PROSITE" id="PS00972">
    <property type="entry name" value="USP_1"/>
    <property type="match status" value="1"/>
</dbReference>
<dbReference type="Proteomes" id="UP000030759">
    <property type="component" value="Unassembled WGS sequence"/>
</dbReference>
<evidence type="ECO:0000256" key="3">
    <source>
        <dbReference type="ARBA" id="ARBA00004123"/>
    </source>
</evidence>
<dbReference type="PANTHER" id="PTHR45632">
    <property type="entry name" value="LD33804P"/>
    <property type="match status" value="1"/>
</dbReference>
<keyword evidence="12" id="KW-0645">Protease</keyword>
<keyword evidence="11" id="KW-0963">Cytoplasm</keyword>
<dbReference type="InterPro" id="IPR015915">
    <property type="entry name" value="Kelch-typ_b-propeller"/>
</dbReference>
<comment type="pathway">
    <text evidence="5">Protein modification; protein ubiquitination.</text>
</comment>
<sequence length="1461" mass="163463">MGTLEPPLSLLILFEITMEASKQIRVSRPYKISESSKVYHWADHSTTVLQRLNEQRLHGLFCDVVLVVEEQQVPAHRNLLAVCSDYFNSMFTLGMREAFQKEVELVGTSYVGLKAVVDFLYSSELELDGNNIDYILETAHLLQIWTVVDFCCEYLEQEVSEDNYLYLQELASIYSLKRLDAFIDRFVLNHFSTLSFTPDFLQTVSVQKLCVYLSSGQIQHKWEYDLLQAALQWLTQQPEREVHICRVLENIRFPLFPEDILLQRVKLAMCSLLPSEANCEGFLEEALHYHNSLVAQPVLQTKRTVLRSEECLLFVGGEVSERCLELSDDTCYLDTKSEQWVKETSLPARRSHHCVAVLGGFIFIAGGSFSRDNGGDAASNLLYRYDPRRKQWIKVASMNQRRVDFYLASIEDMLVAVGGRNENGALSSVETYSPKTNSWTYVAGLPRFTYGHAGTIYKDFVYISGGHDYQIGPYRKNLLCYDHRTDVWEEKRPMTTARGWHSMCSLGDSIYSIGGSDDHMESMERFDVLGVEAYSPQCNQWTRVAPLLQANSESGVAVWQGRIYILGGYSWESTAFSRAVQVYDHEADRWSRGPDLPNAIAGVSACVCALNPRLEEKKKRSKDKRQDRVNSMEWMRLGLQLSCLIETGRHGPPQPAGQVMSGNHVMMQYIFGDFSPDEFNQFFVTPRSSVELPPYSGTLCGIQTEDELPDGKLGHMLGQEHQKIEFGVEEVIKPSDSLPRTTTYSISSTLNPQAPEFILGCTTSKKTSDGVEKDENYSSVDQYPGSALALENSSNIEAEALENDGGTGGLGQRERKKKKKRPPGYYSYLKDGSDEGVSPAAMVNGHASSAVTNSVGVEDAEFMVDMLPSVTPRTCDSPQNPMDFISDPVPDSSFPRTLGGDGRTAGLLEGCRGTDFEQPCLPADSLLRTAVTQPYVGTNTTENLAVANGKILESLGEDTAANGVALHTEENTDLDPAKPESQSPPADNVLSVSGAIPISQPAKSWASLFHDSKPSSSSPMAYVETKCSPPVPSPLASEKQVEVKEGLVPVSEDPVAIKIAELLETVTLIHKPVSLQPRGLINKGNWCYINATLQALVACPPMYHLMKFIPLYSKVQRPCTSTPMIDSFVRLMNEFTNMPVPPKPRQALGDKIVRDIRPGAAFEPTYIYRLLTVIKSSLSEKGRQEDAEEYLGFILNGLHEEMLSLKKLLSPTHEKLTVSNGPRSHLIEDEEQEDTGEGSEDEWEQVGPRNKTSVTRQADFVQTPITGIFGGHIRSVVYQQSSKESATLQPFFTLQLDIQSDKIRTVQDALESLVARESVQGYTTKTKQEVEVSRRVTLEKLPPVLVLHLKRFVYEKTGGCQKLVKNIDYPVDLEISRELLSPGVKNKNFKCHRTYRLFAVVYHHGNSATGGHYTTDVFQIGLNGWLRIDDQTVKVINQYQVVKPTADRTAYLLYYRRVDLL</sequence>
<dbReference type="InterPro" id="IPR009818">
    <property type="entry name" value="PAM2_motif"/>
</dbReference>
<keyword evidence="15" id="KW-0833">Ubl conjugation pathway</keyword>
<evidence type="ECO:0000256" key="17">
    <source>
        <dbReference type="ARBA" id="ARBA00022807"/>
    </source>
</evidence>
<comment type="subunit">
    <text evidence="24">Found in a deubiquitination complex with TANK, USP10 and ZC3H12A; this complex inhibits genotoxic stress- or interleukin-1-beta (IL1B)-mediated NF-kappa-B activation by promoting IKBKG or TRAF6 deubiquitination. Interacts with IKBKG; this interaction increases in response to DNA damage. Interacts with TANK; this interaction increases in response to DNA damage. Interacts with TRAF6; this interaction increases in response to DNA damage. Interacts with ZC3H12A; this interaction increases in response to DNA damage. Interacts with G3BP1 (via NTF2 domain) and G3BP2 (via NTF2 domain); inhibiting stress granule formation.</text>
</comment>
<dbReference type="GO" id="GO:0006508">
    <property type="term" value="P:proteolysis"/>
    <property type="evidence" value="ECO:0007669"/>
    <property type="project" value="UniProtKB-KW"/>
</dbReference>
<evidence type="ECO:0000256" key="20">
    <source>
        <dbReference type="ARBA" id="ARBA00023242"/>
    </source>
</evidence>
<evidence type="ECO:0000256" key="19">
    <source>
        <dbReference type="ARBA" id="ARBA00023204"/>
    </source>
</evidence>
<dbReference type="GO" id="GO:0097602">
    <property type="term" value="F:cullin family protein binding"/>
    <property type="evidence" value="ECO:0007669"/>
    <property type="project" value="TreeGrafter"/>
</dbReference>
<evidence type="ECO:0000313" key="29">
    <source>
        <dbReference type="Proteomes" id="UP000030759"/>
    </source>
</evidence>
<feature type="region of interest" description="Disordered" evidence="25">
    <location>
        <begin position="801"/>
        <end position="831"/>
    </location>
</feature>
<dbReference type="GO" id="GO:0006281">
    <property type="term" value="P:DNA repair"/>
    <property type="evidence" value="ECO:0007669"/>
    <property type="project" value="UniProtKB-KW"/>
</dbReference>
<evidence type="ECO:0000256" key="12">
    <source>
        <dbReference type="ARBA" id="ARBA00022670"/>
    </source>
</evidence>
<dbReference type="GO" id="GO:0016567">
    <property type="term" value="P:protein ubiquitination"/>
    <property type="evidence" value="ECO:0007669"/>
    <property type="project" value="UniProtKB-UniPathway"/>
</dbReference>
<keyword evidence="13" id="KW-0677">Repeat</keyword>
<dbReference type="Gene3D" id="2.120.10.80">
    <property type="entry name" value="Kelch-type beta propeller"/>
    <property type="match status" value="1"/>
</dbReference>
<dbReference type="Pfam" id="PF07707">
    <property type="entry name" value="BACK"/>
    <property type="match status" value="1"/>
</dbReference>
<dbReference type="SMART" id="SM00875">
    <property type="entry name" value="BACK"/>
    <property type="match status" value="1"/>
</dbReference>
<dbReference type="PROSITE" id="PS50235">
    <property type="entry name" value="USP_3"/>
    <property type="match status" value="1"/>
</dbReference>
<dbReference type="PANTHER" id="PTHR45632:SF4">
    <property type="entry name" value="KELCH-LIKE PROTEIN 36"/>
    <property type="match status" value="1"/>
</dbReference>
<feature type="region of interest" description="Disordered" evidence="25">
    <location>
        <begin position="1214"/>
        <end position="1257"/>
    </location>
</feature>
<dbReference type="UniPathway" id="UPA00143"/>
<dbReference type="SMART" id="SM00225">
    <property type="entry name" value="BTB"/>
    <property type="match status" value="1"/>
</dbReference>
<gene>
    <name evidence="28" type="ORF">H671_3g8749</name>
</gene>
<dbReference type="GO" id="GO:0005634">
    <property type="term" value="C:nucleus"/>
    <property type="evidence" value="ECO:0007669"/>
    <property type="project" value="UniProtKB-SubCell"/>
</dbReference>
<evidence type="ECO:0000256" key="14">
    <source>
        <dbReference type="ARBA" id="ARBA00022763"/>
    </source>
</evidence>
<evidence type="ECO:0000256" key="24">
    <source>
        <dbReference type="ARBA" id="ARBA00063891"/>
    </source>
</evidence>
<dbReference type="Pfam" id="PF24981">
    <property type="entry name" value="Beta-prop_ATRN-LZTR1"/>
    <property type="match status" value="1"/>
</dbReference>
<comment type="catalytic activity">
    <reaction evidence="1">
        <text>Thiol-dependent hydrolysis of ester, thioester, amide, peptide and isopeptide bonds formed by the C-terminal Gly of ubiquitin (a 76-residue protein attached to proteins as an intracellular targeting signal).</text>
        <dbReference type="EC" id="3.4.19.12"/>
    </reaction>
</comment>
<evidence type="ECO:0000256" key="9">
    <source>
        <dbReference type="ARBA" id="ARBA00019802"/>
    </source>
</evidence>
<dbReference type="GO" id="GO:0004843">
    <property type="term" value="F:cysteine-type deubiquitinase activity"/>
    <property type="evidence" value="ECO:0007669"/>
    <property type="project" value="UniProtKB-EC"/>
</dbReference>
<protein>
    <recommendedName>
        <fullName evidence="9">Kelch-like protein 36</fullName>
        <ecNumber evidence="7">3.4.19.12</ecNumber>
    </recommendedName>
    <alternativeName>
        <fullName evidence="21">Deubiquitinating enzyme 10</fullName>
    </alternativeName>
    <alternativeName>
        <fullName evidence="8">Ubiquitin carboxyl-terminal hydrolase 10</fullName>
    </alternativeName>
    <alternativeName>
        <fullName evidence="22">Ubiquitin thioesterase 10</fullName>
    </alternativeName>
    <alternativeName>
        <fullName evidence="23">Ubiquitin-specific-processing protease 10</fullName>
    </alternativeName>
</protein>
<evidence type="ECO:0000256" key="1">
    <source>
        <dbReference type="ARBA" id="ARBA00000707"/>
    </source>
</evidence>
<dbReference type="EC" id="3.4.19.12" evidence="7"/>
<comment type="subcellular location">
    <subcellularLocation>
        <location evidence="4">Cytoplasm</location>
    </subcellularLocation>
    <subcellularLocation>
        <location evidence="3">Nucleus</location>
    </subcellularLocation>
</comment>
<organism evidence="28 29">
    <name type="scientific">Cricetulus griseus</name>
    <name type="common">Chinese hamster</name>
    <name type="synonym">Cricetulus barabensis griseus</name>
    <dbReference type="NCBI Taxonomy" id="10029"/>
    <lineage>
        <taxon>Eukaryota</taxon>
        <taxon>Metazoa</taxon>
        <taxon>Chordata</taxon>
        <taxon>Craniata</taxon>
        <taxon>Vertebrata</taxon>
        <taxon>Euteleostomi</taxon>
        <taxon>Mammalia</taxon>
        <taxon>Eutheria</taxon>
        <taxon>Euarchontoglires</taxon>
        <taxon>Glires</taxon>
        <taxon>Rodentia</taxon>
        <taxon>Myomorpha</taxon>
        <taxon>Muroidea</taxon>
        <taxon>Cricetidae</taxon>
        <taxon>Cricetinae</taxon>
        <taxon>Cricetulus</taxon>
    </lineage>
</organism>
<reference evidence="29" key="1">
    <citation type="journal article" date="2013" name="Nat. Biotechnol.">
        <title>Chinese hamster genome sequenced from sorted chromosomes.</title>
        <authorList>
            <person name="Brinkrolf K."/>
            <person name="Rupp O."/>
            <person name="Laux H."/>
            <person name="Kollin F."/>
            <person name="Ernst W."/>
            <person name="Linke B."/>
            <person name="Kofler R."/>
            <person name="Romand S."/>
            <person name="Hesse F."/>
            <person name="Budach W.E."/>
            <person name="Galosy S."/>
            <person name="Muller D."/>
            <person name="Noll T."/>
            <person name="Wienberg J."/>
            <person name="Jostock T."/>
            <person name="Leonard M."/>
            <person name="Grillari J."/>
            <person name="Tauch A."/>
            <person name="Goesmann A."/>
            <person name="Helk B."/>
            <person name="Mott J.E."/>
            <person name="Puhler A."/>
            <person name="Borth N."/>
        </authorList>
    </citation>
    <scope>NUCLEOTIDE SEQUENCE [LARGE SCALE GENOMIC DNA]</scope>
    <source>
        <strain evidence="29">17A/GY</strain>
    </source>
</reference>
<name>A0A061IES5_CRIGR</name>
<dbReference type="Pfam" id="PF00651">
    <property type="entry name" value="BTB"/>
    <property type="match status" value="1"/>
</dbReference>
<evidence type="ECO:0000256" key="10">
    <source>
        <dbReference type="ARBA" id="ARBA00022441"/>
    </source>
</evidence>
<dbReference type="GO" id="GO:0006914">
    <property type="term" value="P:autophagy"/>
    <property type="evidence" value="ECO:0007669"/>
    <property type="project" value="UniProtKB-KW"/>
</dbReference>
<dbReference type="PROSITE" id="PS00973">
    <property type="entry name" value="USP_2"/>
    <property type="match status" value="1"/>
</dbReference>
<dbReference type="InterPro" id="IPR000210">
    <property type="entry name" value="BTB/POZ_dom"/>
</dbReference>
<dbReference type="SUPFAM" id="SSF117281">
    <property type="entry name" value="Kelch motif"/>
    <property type="match status" value="1"/>
</dbReference>
<evidence type="ECO:0000256" key="11">
    <source>
        <dbReference type="ARBA" id="ARBA00022490"/>
    </source>
</evidence>
<dbReference type="GO" id="GO:0016579">
    <property type="term" value="P:protein deubiquitination"/>
    <property type="evidence" value="ECO:0007669"/>
    <property type="project" value="InterPro"/>
</dbReference>
<evidence type="ECO:0000256" key="5">
    <source>
        <dbReference type="ARBA" id="ARBA00004906"/>
    </source>
</evidence>
<dbReference type="Gene3D" id="3.90.70.10">
    <property type="entry name" value="Cysteine proteinases"/>
    <property type="match status" value="1"/>
</dbReference>
<comment type="similarity">
    <text evidence="6">Belongs to the peptidase C19 family. USP10 subfamily.</text>
</comment>
<keyword evidence="20" id="KW-0539">Nucleus</keyword>
<evidence type="ECO:0000256" key="23">
    <source>
        <dbReference type="ARBA" id="ARBA00032091"/>
    </source>
</evidence>
<evidence type="ECO:0000259" key="27">
    <source>
        <dbReference type="PROSITE" id="PS50235"/>
    </source>
</evidence>
<evidence type="ECO:0000256" key="7">
    <source>
        <dbReference type="ARBA" id="ARBA00012759"/>
    </source>
</evidence>
<dbReference type="SMART" id="SM00612">
    <property type="entry name" value="Kelch"/>
    <property type="match status" value="6"/>
</dbReference>
<keyword evidence="16 28" id="KW-0378">Hydrolase</keyword>
<evidence type="ECO:0000256" key="8">
    <source>
        <dbReference type="ARBA" id="ARBA00014599"/>
    </source>
</evidence>
<dbReference type="EMBL" id="KE671083">
    <property type="protein sequence ID" value="ERE80591.1"/>
    <property type="molecule type" value="Genomic_DNA"/>
</dbReference>
<keyword evidence="19" id="KW-0234">DNA repair</keyword>
<keyword evidence="17" id="KW-0788">Thiol protease</keyword>
<dbReference type="InterPro" id="IPR056737">
    <property type="entry name" value="Beta-prop_ATRN-MKLN-like"/>
</dbReference>
<evidence type="ECO:0000256" key="2">
    <source>
        <dbReference type="ARBA" id="ARBA00003098"/>
    </source>
</evidence>
<feature type="domain" description="BTB" evidence="26">
    <location>
        <begin position="62"/>
        <end position="129"/>
    </location>
</feature>
<evidence type="ECO:0000259" key="26">
    <source>
        <dbReference type="PROSITE" id="PS50097"/>
    </source>
</evidence>
<dbReference type="SUPFAM" id="SSF54695">
    <property type="entry name" value="POZ domain"/>
    <property type="match status" value="1"/>
</dbReference>
<dbReference type="CDD" id="cd02257">
    <property type="entry name" value="Peptidase_C19"/>
    <property type="match status" value="1"/>
</dbReference>
<keyword evidence="10" id="KW-0880">Kelch repeat</keyword>
<dbReference type="Gene3D" id="3.30.710.10">
    <property type="entry name" value="Potassium Channel Kv1.1, Chain A"/>
    <property type="match status" value="1"/>
</dbReference>
<evidence type="ECO:0000256" key="13">
    <source>
        <dbReference type="ARBA" id="ARBA00022737"/>
    </source>
</evidence>
<evidence type="ECO:0000256" key="6">
    <source>
        <dbReference type="ARBA" id="ARBA00005427"/>
    </source>
</evidence>
<dbReference type="InterPro" id="IPR006652">
    <property type="entry name" value="Kelch_1"/>
</dbReference>
<dbReference type="Gene3D" id="1.25.40.420">
    <property type="match status" value="1"/>
</dbReference>
<evidence type="ECO:0000256" key="4">
    <source>
        <dbReference type="ARBA" id="ARBA00004496"/>
    </source>
</evidence>
<dbReference type="FunFam" id="3.90.70.10:FF:000015">
    <property type="entry name" value="Ubiquitin specific peptidase 10"/>
    <property type="match status" value="1"/>
</dbReference>
<dbReference type="InterPro" id="IPR001394">
    <property type="entry name" value="Peptidase_C19_UCH"/>
</dbReference>